<keyword evidence="7" id="KW-0963">Cytoplasm</keyword>
<evidence type="ECO:0000256" key="6">
    <source>
        <dbReference type="ARBA" id="ARBA00022485"/>
    </source>
</evidence>
<reference evidence="20 21" key="1">
    <citation type="submission" date="2016-02" db="EMBL/GenBank/DDBJ databases">
        <authorList>
            <person name="Wen L."/>
            <person name="He K."/>
            <person name="Yang H."/>
        </authorList>
    </citation>
    <scope>NUCLEOTIDE SEQUENCE [LARGE SCALE GENOMIC DNA]</scope>
    <source>
        <strain evidence="20 21">TSA40</strain>
    </source>
</reference>
<comment type="function">
    <text evidence="17">Member of the two-component regulatory system NreB/NreC involved in the control of dissimilatory nitrate/nitrite reduction in response to oxygen. NreB functions as a direct oxygen sensor histidine kinase which is autophosphorylated, in the absence of oxygen, probably at the conserved histidine residue, and transfers its phosphate group probably to a conserved aspartate residue of NreC. NreB/NreC activates the expression of the nitrate (narGHJI) and nitrite (nir) reductase operons, as well as the putative nitrate transporter gene narT.</text>
</comment>
<dbReference type="Gene3D" id="3.30.565.10">
    <property type="entry name" value="Histidine kinase-like ATPase, C-terminal domain"/>
    <property type="match status" value="1"/>
</dbReference>
<dbReference type="EMBL" id="LSTO01000001">
    <property type="protein sequence ID" value="OWW21201.1"/>
    <property type="molecule type" value="Genomic_DNA"/>
</dbReference>
<proteinExistence type="predicted"/>
<keyword evidence="9" id="KW-0808">Transferase</keyword>
<evidence type="ECO:0000256" key="17">
    <source>
        <dbReference type="ARBA" id="ARBA00024827"/>
    </source>
</evidence>
<evidence type="ECO:0000256" key="13">
    <source>
        <dbReference type="ARBA" id="ARBA00022840"/>
    </source>
</evidence>
<evidence type="ECO:0000256" key="5">
    <source>
        <dbReference type="ARBA" id="ARBA00017322"/>
    </source>
</evidence>
<dbReference type="InterPro" id="IPR003594">
    <property type="entry name" value="HATPase_dom"/>
</dbReference>
<dbReference type="InterPro" id="IPR011712">
    <property type="entry name" value="Sig_transdc_His_kin_sub3_dim/P"/>
</dbReference>
<keyword evidence="14" id="KW-0408">Iron</keyword>
<accession>A0A254TEZ0</accession>
<dbReference type="GO" id="GO:0046983">
    <property type="term" value="F:protein dimerization activity"/>
    <property type="evidence" value="ECO:0007669"/>
    <property type="project" value="InterPro"/>
</dbReference>
<gene>
    <name evidence="20" type="ORF">AYR66_18695</name>
</gene>
<dbReference type="SMART" id="SM00387">
    <property type="entry name" value="HATPase_c"/>
    <property type="match status" value="1"/>
</dbReference>
<keyword evidence="16" id="KW-0411">Iron-sulfur</keyword>
<dbReference type="GO" id="GO:0016020">
    <property type="term" value="C:membrane"/>
    <property type="evidence" value="ECO:0007669"/>
    <property type="project" value="InterPro"/>
</dbReference>
<dbReference type="PANTHER" id="PTHR24421:SF10">
    <property type="entry name" value="NITRATE_NITRITE SENSOR PROTEIN NARQ"/>
    <property type="match status" value="1"/>
</dbReference>
<dbReference type="PANTHER" id="PTHR24421">
    <property type="entry name" value="NITRATE/NITRITE SENSOR PROTEIN NARX-RELATED"/>
    <property type="match status" value="1"/>
</dbReference>
<keyword evidence="12" id="KW-0418">Kinase</keyword>
<keyword evidence="21" id="KW-1185">Reference proteome</keyword>
<dbReference type="GO" id="GO:0005524">
    <property type="term" value="F:ATP binding"/>
    <property type="evidence" value="ECO:0007669"/>
    <property type="project" value="UniProtKB-KW"/>
</dbReference>
<keyword evidence="8" id="KW-0597">Phosphoprotein</keyword>
<keyword evidence="6" id="KW-0004">4Fe-4S</keyword>
<evidence type="ECO:0000256" key="8">
    <source>
        <dbReference type="ARBA" id="ARBA00022553"/>
    </source>
</evidence>
<dbReference type="InterPro" id="IPR005467">
    <property type="entry name" value="His_kinase_dom"/>
</dbReference>
<evidence type="ECO:0000259" key="19">
    <source>
        <dbReference type="PROSITE" id="PS50109"/>
    </source>
</evidence>
<evidence type="ECO:0000256" key="10">
    <source>
        <dbReference type="ARBA" id="ARBA00022723"/>
    </source>
</evidence>
<evidence type="ECO:0000256" key="9">
    <source>
        <dbReference type="ARBA" id="ARBA00022679"/>
    </source>
</evidence>
<protein>
    <recommendedName>
        <fullName evidence="5">Oxygen sensor histidine kinase NreB</fullName>
        <ecNumber evidence="4">2.7.13.3</ecNumber>
    </recommendedName>
    <alternativeName>
        <fullName evidence="18">Nitrogen regulation protein B</fullName>
    </alternativeName>
</protein>
<dbReference type="CDD" id="cd16917">
    <property type="entry name" value="HATPase_UhpB-NarQ-NarX-like"/>
    <property type="match status" value="1"/>
</dbReference>
<dbReference type="Proteomes" id="UP000197535">
    <property type="component" value="Unassembled WGS sequence"/>
</dbReference>
<keyword evidence="11" id="KW-0547">Nucleotide-binding</keyword>
<evidence type="ECO:0000256" key="15">
    <source>
        <dbReference type="ARBA" id="ARBA00023012"/>
    </source>
</evidence>
<dbReference type="GO" id="GO:0046872">
    <property type="term" value="F:metal ion binding"/>
    <property type="evidence" value="ECO:0007669"/>
    <property type="project" value="UniProtKB-KW"/>
</dbReference>
<evidence type="ECO:0000313" key="20">
    <source>
        <dbReference type="EMBL" id="OWW21201.1"/>
    </source>
</evidence>
<dbReference type="Gene3D" id="1.20.5.1930">
    <property type="match status" value="1"/>
</dbReference>
<keyword evidence="13" id="KW-0067">ATP-binding</keyword>
<sequence>MERAMNMLFPACLAGSMIREEERRRIAREIHDEFGQQLLALRMDLLALKQRLRRVRHDALVEPVLHQLDTASASMRALVRGLRPAAVELGLRAAFEWQCRELEQRSGIAGTLEWGIGDRPLPDWHAIALYRILQESFINMRRHAGADQARVRVIIDGGCVVLSVSDNGRGFDPECLDRSCSSGLRAMRERAVELGGDFYVNSAPGRGTCVTVRLPLERPAPRCACPYCRPSPLSGACAASLD</sequence>
<evidence type="ECO:0000313" key="21">
    <source>
        <dbReference type="Proteomes" id="UP000197535"/>
    </source>
</evidence>
<evidence type="ECO:0000256" key="1">
    <source>
        <dbReference type="ARBA" id="ARBA00000085"/>
    </source>
</evidence>
<dbReference type="Pfam" id="PF07730">
    <property type="entry name" value="HisKA_3"/>
    <property type="match status" value="1"/>
</dbReference>
<dbReference type="GO" id="GO:0005737">
    <property type="term" value="C:cytoplasm"/>
    <property type="evidence" value="ECO:0007669"/>
    <property type="project" value="UniProtKB-SubCell"/>
</dbReference>
<dbReference type="GO" id="GO:0000155">
    <property type="term" value="F:phosphorelay sensor kinase activity"/>
    <property type="evidence" value="ECO:0007669"/>
    <property type="project" value="InterPro"/>
</dbReference>
<comment type="caution">
    <text evidence="20">The sequence shown here is derived from an EMBL/GenBank/DDBJ whole genome shotgun (WGS) entry which is preliminary data.</text>
</comment>
<evidence type="ECO:0000256" key="14">
    <source>
        <dbReference type="ARBA" id="ARBA00023004"/>
    </source>
</evidence>
<organism evidence="20 21">
    <name type="scientific">Noviherbaspirillum denitrificans</name>
    <dbReference type="NCBI Taxonomy" id="1968433"/>
    <lineage>
        <taxon>Bacteria</taxon>
        <taxon>Pseudomonadati</taxon>
        <taxon>Pseudomonadota</taxon>
        <taxon>Betaproteobacteria</taxon>
        <taxon>Burkholderiales</taxon>
        <taxon>Oxalobacteraceae</taxon>
        <taxon>Noviherbaspirillum</taxon>
    </lineage>
</organism>
<dbReference type="SUPFAM" id="SSF55874">
    <property type="entry name" value="ATPase domain of HSP90 chaperone/DNA topoisomerase II/histidine kinase"/>
    <property type="match status" value="1"/>
</dbReference>
<name>A0A254TEZ0_9BURK</name>
<dbReference type="GO" id="GO:0051539">
    <property type="term" value="F:4 iron, 4 sulfur cluster binding"/>
    <property type="evidence" value="ECO:0007669"/>
    <property type="project" value="UniProtKB-KW"/>
</dbReference>
<dbReference type="PROSITE" id="PS50109">
    <property type="entry name" value="HIS_KIN"/>
    <property type="match status" value="1"/>
</dbReference>
<dbReference type="AlphaFoldDB" id="A0A254TEZ0"/>
<evidence type="ECO:0000256" key="18">
    <source>
        <dbReference type="ARBA" id="ARBA00030800"/>
    </source>
</evidence>
<dbReference type="InterPro" id="IPR036890">
    <property type="entry name" value="HATPase_C_sf"/>
</dbReference>
<evidence type="ECO:0000256" key="3">
    <source>
        <dbReference type="ARBA" id="ARBA00004496"/>
    </source>
</evidence>
<evidence type="ECO:0000256" key="2">
    <source>
        <dbReference type="ARBA" id="ARBA00001966"/>
    </source>
</evidence>
<comment type="cofactor">
    <cofactor evidence="2">
        <name>[4Fe-4S] cluster</name>
        <dbReference type="ChEBI" id="CHEBI:49883"/>
    </cofactor>
</comment>
<dbReference type="PRINTS" id="PR00344">
    <property type="entry name" value="BCTRLSENSOR"/>
</dbReference>
<evidence type="ECO:0000256" key="11">
    <source>
        <dbReference type="ARBA" id="ARBA00022741"/>
    </source>
</evidence>
<dbReference type="Pfam" id="PF02518">
    <property type="entry name" value="HATPase_c"/>
    <property type="match status" value="1"/>
</dbReference>
<dbReference type="InterPro" id="IPR050482">
    <property type="entry name" value="Sensor_HK_TwoCompSys"/>
</dbReference>
<keyword evidence="15" id="KW-0902">Two-component regulatory system</keyword>
<evidence type="ECO:0000256" key="16">
    <source>
        <dbReference type="ARBA" id="ARBA00023014"/>
    </source>
</evidence>
<feature type="domain" description="Histidine kinase" evidence="19">
    <location>
        <begin position="129"/>
        <end position="218"/>
    </location>
</feature>
<dbReference type="InterPro" id="IPR004358">
    <property type="entry name" value="Sig_transdc_His_kin-like_C"/>
</dbReference>
<keyword evidence="10" id="KW-0479">Metal-binding</keyword>
<comment type="subcellular location">
    <subcellularLocation>
        <location evidence="3">Cytoplasm</location>
    </subcellularLocation>
</comment>
<evidence type="ECO:0000256" key="12">
    <source>
        <dbReference type="ARBA" id="ARBA00022777"/>
    </source>
</evidence>
<dbReference type="EC" id="2.7.13.3" evidence="4"/>
<evidence type="ECO:0000256" key="7">
    <source>
        <dbReference type="ARBA" id="ARBA00022490"/>
    </source>
</evidence>
<comment type="catalytic activity">
    <reaction evidence="1">
        <text>ATP + protein L-histidine = ADP + protein N-phospho-L-histidine.</text>
        <dbReference type="EC" id="2.7.13.3"/>
    </reaction>
</comment>
<evidence type="ECO:0000256" key="4">
    <source>
        <dbReference type="ARBA" id="ARBA00012438"/>
    </source>
</evidence>